<dbReference type="EMBL" id="CP012029">
    <property type="protein sequence ID" value="ALO28160.1"/>
    <property type="molecule type" value="Genomic_DNA"/>
</dbReference>
<reference evidence="2 3" key="1">
    <citation type="journal article" date="2015" name="PLoS Negl. Trop. Dis.">
        <title>Distribution of Plasmids in Distinct Leptospira Pathogenic Species.</title>
        <authorList>
            <person name="Wang Y."/>
            <person name="Zhuang X."/>
            <person name="Zhong Y."/>
            <person name="Zhang C."/>
            <person name="Zhang Y."/>
            <person name="Zeng L."/>
            <person name="Zhu Y."/>
            <person name="He P."/>
            <person name="Dong K."/>
            <person name="Pal U."/>
            <person name="Guo X."/>
            <person name="Qin J."/>
        </authorList>
    </citation>
    <scope>NUCLEOTIDE SEQUENCE [LARGE SCALE GENOMIC DNA]</scope>
    <source>
        <strain evidence="2 3">56604</strain>
    </source>
</reference>
<sequence length="171" mass="19487">MKVFIPPYQPPHKETETRQTSKGKKNGIFPLNGSNFSNQAEVIEPATSSSFLDILEEIVPSDSETTKDLNSLWRDLPHIEKKFLDLPSIGNLEIYQKHIKSITKAVIDQNMRVETLAKRMKGETKKIYHVVKIIDEKIQILAELIMNEGNSAFKLLKSLTDIRGLLLDIQE</sequence>
<gene>
    <name evidence="2" type="ORF">LBBP_04011</name>
</gene>
<accession>A0A0E3B5V8</accession>
<dbReference type="RefSeq" id="WP_002728026.1">
    <property type="nucleotide sequence ID" value="NZ_CP012029.1"/>
</dbReference>
<evidence type="ECO:0000313" key="3">
    <source>
        <dbReference type="Proteomes" id="UP000058857"/>
    </source>
</evidence>
<organism evidence="2">
    <name type="scientific">Leptospira borgpetersenii serovar Ballum</name>
    <dbReference type="NCBI Taxonomy" id="280505"/>
    <lineage>
        <taxon>Bacteria</taxon>
        <taxon>Pseudomonadati</taxon>
        <taxon>Spirochaetota</taxon>
        <taxon>Spirochaetia</taxon>
        <taxon>Leptospirales</taxon>
        <taxon>Leptospiraceae</taxon>
        <taxon>Leptospira</taxon>
    </lineage>
</organism>
<feature type="region of interest" description="Disordered" evidence="1">
    <location>
        <begin position="1"/>
        <end position="25"/>
    </location>
</feature>
<dbReference type="Proteomes" id="UP000058857">
    <property type="component" value="Chromosome 1"/>
</dbReference>
<evidence type="ECO:0008006" key="4">
    <source>
        <dbReference type="Google" id="ProtNLM"/>
    </source>
</evidence>
<dbReference type="SUPFAM" id="SSF158397">
    <property type="entry name" value="TM1646-like"/>
    <property type="match status" value="1"/>
</dbReference>
<protein>
    <recommendedName>
        <fullName evidence="4">PF03885 family protein</fullName>
    </recommendedName>
</protein>
<name>A0A0E3B5V8_LEPBO</name>
<dbReference type="InterPro" id="IPR005585">
    <property type="entry name" value="DUF327"/>
</dbReference>
<evidence type="ECO:0000256" key="1">
    <source>
        <dbReference type="SAM" id="MobiDB-lite"/>
    </source>
</evidence>
<dbReference type="PATRIC" id="fig|280505.15.peg.3904"/>
<evidence type="ECO:0000313" key="2">
    <source>
        <dbReference type="EMBL" id="ALO28160.1"/>
    </source>
</evidence>
<dbReference type="Pfam" id="PF03885">
    <property type="entry name" value="DUF327"/>
    <property type="match status" value="1"/>
</dbReference>
<dbReference type="Gene3D" id="1.20.120.490">
    <property type="entry name" value="Hypothetical protein TM1646-like domain"/>
    <property type="match status" value="1"/>
</dbReference>
<dbReference type="InterPro" id="IPR024042">
    <property type="entry name" value="TM1646-like_dom_sf"/>
</dbReference>
<proteinExistence type="predicted"/>
<dbReference type="AlphaFoldDB" id="A0A0E3B5V8"/>